<feature type="compositionally biased region" description="Low complexity" evidence="1">
    <location>
        <begin position="119"/>
        <end position="128"/>
    </location>
</feature>
<dbReference type="EMBL" id="LT882682">
    <property type="protein sequence ID" value="SMY26507.1"/>
    <property type="molecule type" value="Genomic_DNA"/>
</dbReference>
<dbReference type="AlphaFoldDB" id="A0A1Y6LQ42"/>
<protein>
    <submittedName>
        <fullName evidence="2">Uncharacterized protein</fullName>
    </submittedName>
</protein>
<reference evidence="2 3" key="1">
    <citation type="submission" date="2016-10" db="EMBL/GenBank/DDBJ databases">
        <authorList>
            <person name="Varghese N."/>
        </authorList>
    </citation>
    <scope>NUCLEOTIDE SEQUENCE [LARGE SCALE GENOMIC DNA]</scope>
</reference>
<accession>A0A1Y6LQ42</accession>
<dbReference type="Proteomes" id="UP000215453">
    <property type="component" value="Chromosome 7"/>
</dbReference>
<gene>
    <name evidence="2" type="ORF">ZT1A5_G7950</name>
</gene>
<sequence>MDSTNNASAPRRSLRNNNKGSDDLPAGKSFDWEFAAVSKTNKSSSPPPEAEAEKNSSRTTRSKGKGRRSVGPPAGEEDVDTEDAQDGEMGDNITVSPRISREISRMAGGMGPPPRPRRSNGSTPSRNPFAPSSKPPVTSPLKKAPTKGSTAKVAASTPMQPSNDLAEEGEGLAPPTKASRVLKLKMTPKPKPDPSFSDYGDFLRNNIEGGEEMYQQQGGDEKFGTQEERVRERILDGLAERALAQIPDPVSSEDSQEGDDEEGDQDGEDEGGEDDEEGADMDED</sequence>
<evidence type="ECO:0000256" key="1">
    <source>
        <dbReference type="SAM" id="MobiDB-lite"/>
    </source>
</evidence>
<feature type="compositionally biased region" description="Basic and acidic residues" evidence="1">
    <location>
        <begin position="219"/>
        <end position="239"/>
    </location>
</feature>
<name>A0A1Y6LQ42_ZYMTR</name>
<feature type="compositionally biased region" description="Acidic residues" evidence="1">
    <location>
        <begin position="254"/>
        <end position="284"/>
    </location>
</feature>
<evidence type="ECO:0000313" key="3">
    <source>
        <dbReference type="Proteomes" id="UP000215453"/>
    </source>
</evidence>
<feature type="compositionally biased region" description="Acidic residues" evidence="1">
    <location>
        <begin position="75"/>
        <end position="89"/>
    </location>
</feature>
<organism evidence="2 3">
    <name type="scientific">Zymoseptoria tritici ST99CH_1A5</name>
    <dbReference type="NCBI Taxonomy" id="1276529"/>
    <lineage>
        <taxon>Eukaryota</taxon>
        <taxon>Fungi</taxon>
        <taxon>Dikarya</taxon>
        <taxon>Ascomycota</taxon>
        <taxon>Pezizomycotina</taxon>
        <taxon>Dothideomycetes</taxon>
        <taxon>Dothideomycetidae</taxon>
        <taxon>Mycosphaerellales</taxon>
        <taxon>Mycosphaerellaceae</taxon>
        <taxon>Zymoseptoria</taxon>
    </lineage>
</organism>
<proteinExistence type="predicted"/>
<evidence type="ECO:0000313" key="2">
    <source>
        <dbReference type="EMBL" id="SMY26507.1"/>
    </source>
</evidence>
<feature type="region of interest" description="Disordered" evidence="1">
    <location>
        <begin position="1"/>
        <end position="284"/>
    </location>
</feature>